<evidence type="ECO:0000256" key="5">
    <source>
        <dbReference type="PROSITE-ProRule" id="PRU00169"/>
    </source>
</evidence>
<feature type="domain" description="Response regulatory" evidence="7">
    <location>
        <begin position="6"/>
        <end position="121"/>
    </location>
</feature>
<dbReference type="InterPro" id="IPR016032">
    <property type="entry name" value="Sig_transdc_resp-reg_C-effctor"/>
</dbReference>
<dbReference type="GO" id="GO:0000160">
    <property type="term" value="P:phosphorelay signal transduction system"/>
    <property type="evidence" value="ECO:0007669"/>
    <property type="project" value="InterPro"/>
</dbReference>
<dbReference type="RefSeq" id="WP_126610762.1">
    <property type="nucleotide sequence ID" value="NZ_CP034562.1"/>
</dbReference>
<accession>A0A3Q9FJ06</accession>
<feature type="domain" description="HTH luxR-type" evidence="6">
    <location>
        <begin position="148"/>
        <end position="213"/>
    </location>
</feature>
<dbReference type="PANTHER" id="PTHR43214:SF41">
    <property type="entry name" value="NITRATE_NITRITE RESPONSE REGULATOR PROTEIN NARP"/>
    <property type="match status" value="1"/>
</dbReference>
<evidence type="ECO:0000256" key="1">
    <source>
        <dbReference type="ARBA" id="ARBA00022553"/>
    </source>
</evidence>
<evidence type="ECO:0000256" key="3">
    <source>
        <dbReference type="ARBA" id="ARBA00023125"/>
    </source>
</evidence>
<protein>
    <submittedName>
        <fullName evidence="8">Response regulator transcription factor</fullName>
    </submittedName>
</protein>
<dbReference type="AlphaFoldDB" id="A0A3Q9FJ06"/>
<evidence type="ECO:0000313" key="8">
    <source>
        <dbReference type="EMBL" id="AZQ60800.1"/>
    </source>
</evidence>
<dbReference type="Pfam" id="PF00196">
    <property type="entry name" value="GerE"/>
    <property type="match status" value="1"/>
</dbReference>
<name>A0A3Q9FJ06_9BACT</name>
<gene>
    <name evidence="8" type="ORF">EI427_00805</name>
</gene>
<dbReference type="Gene3D" id="3.40.50.2300">
    <property type="match status" value="1"/>
</dbReference>
<keyword evidence="4" id="KW-0804">Transcription</keyword>
<keyword evidence="2" id="KW-0805">Transcription regulation</keyword>
<evidence type="ECO:0000256" key="4">
    <source>
        <dbReference type="ARBA" id="ARBA00023163"/>
    </source>
</evidence>
<dbReference type="PROSITE" id="PS50110">
    <property type="entry name" value="RESPONSE_REGULATORY"/>
    <property type="match status" value="1"/>
</dbReference>
<dbReference type="PROSITE" id="PS50043">
    <property type="entry name" value="HTH_LUXR_2"/>
    <property type="match status" value="1"/>
</dbReference>
<evidence type="ECO:0000313" key="9">
    <source>
        <dbReference type="Proteomes" id="UP000267268"/>
    </source>
</evidence>
<dbReference type="SMART" id="SM00448">
    <property type="entry name" value="REC"/>
    <property type="match status" value="1"/>
</dbReference>
<evidence type="ECO:0000259" key="7">
    <source>
        <dbReference type="PROSITE" id="PS50110"/>
    </source>
</evidence>
<sequence length="218" mass="24533">MNTPIKVLLVDDHNMIREGLKSFLDKEHFDIIGEAVNGVEALLLLEKHKVDVVITDIMMPEKDGITLCKEITAQYPSIHVLALTMMNESYNIKKMLSAGAKGYILKDCTQDELRKAIKSVANGENYYSSEVTSIIMQGLSSQPAVKKRVLTEIPLTEREMEVLHLICKEFSNIEIGEKLFISPRTVETHKRNLVEKTGAKNVAGLVLYAIERNLFTDL</sequence>
<dbReference type="InterPro" id="IPR000792">
    <property type="entry name" value="Tscrpt_reg_LuxR_C"/>
</dbReference>
<dbReference type="OrthoDB" id="9797341at2"/>
<dbReference type="EMBL" id="CP034562">
    <property type="protein sequence ID" value="AZQ60800.1"/>
    <property type="molecule type" value="Genomic_DNA"/>
</dbReference>
<dbReference type="SUPFAM" id="SSF46894">
    <property type="entry name" value="C-terminal effector domain of the bipartite response regulators"/>
    <property type="match status" value="1"/>
</dbReference>
<dbReference type="CDD" id="cd06170">
    <property type="entry name" value="LuxR_C_like"/>
    <property type="match status" value="1"/>
</dbReference>
<dbReference type="InterPro" id="IPR001789">
    <property type="entry name" value="Sig_transdc_resp-reg_receiver"/>
</dbReference>
<keyword evidence="3" id="KW-0238">DNA-binding</keyword>
<dbReference type="GO" id="GO:0003677">
    <property type="term" value="F:DNA binding"/>
    <property type="evidence" value="ECO:0007669"/>
    <property type="project" value="UniProtKB-KW"/>
</dbReference>
<proteinExistence type="predicted"/>
<dbReference type="GO" id="GO:0006355">
    <property type="term" value="P:regulation of DNA-templated transcription"/>
    <property type="evidence" value="ECO:0007669"/>
    <property type="project" value="InterPro"/>
</dbReference>
<feature type="modified residue" description="4-aspartylphosphate" evidence="5">
    <location>
        <position position="56"/>
    </location>
</feature>
<reference evidence="8 9" key="1">
    <citation type="submission" date="2018-12" db="EMBL/GenBank/DDBJ databases">
        <title>Flammeovirga pectinis sp. nov., isolated from the gut of the Korean scallop, Patinopecten yessoensis.</title>
        <authorList>
            <person name="Bae J.-W."/>
            <person name="Jeong Y.-S."/>
            <person name="Kang W."/>
        </authorList>
    </citation>
    <scope>NUCLEOTIDE SEQUENCE [LARGE SCALE GENOMIC DNA]</scope>
    <source>
        <strain evidence="8 9">L12M1</strain>
    </source>
</reference>
<dbReference type="CDD" id="cd17535">
    <property type="entry name" value="REC_NarL-like"/>
    <property type="match status" value="1"/>
</dbReference>
<organism evidence="8 9">
    <name type="scientific">Flammeovirga pectinis</name>
    <dbReference type="NCBI Taxonomy" id="2494373"/>
    <lineage>
        <taxon>Bacteria</taxon>
        <taxon>Pseudomonadati</taxon>
        <taxon>Bacteroidota</taxon>
        <taxon>Cytophagia</taxon>
        <taxon>Cytophagales</taxon>
        <taxon>Flammeovirgaceae</taxon>
        <taxon>Flammeovirga</taxon>
    </lineage>
</organism>
<dbReference type="PANTHER" id="PTHR43214">
    <property type="entry name" value="TWO-COMPONENT RESPONSE REGULATOR"/>
    <property type="match status" value="1"/>
</dbReference>
<dbReference type="Proteomes" id="UP000267268">
    <property type="component" value="Chromosome 1"/>
</dbReference>
<keyword evidence="1 5" id="KW-0597">Phosphoprotein</keyword>
<evidence type="ECO:0000256" key="2">
    <source>
        <dbReference type="ARBA" id="ARBA00023015"/>
    </source>
</evidence>
<dbReference type="PRINTS" id="PR00038">
    <property type="entry name" value="HTHLUXR"/>
</dbReference>
<dbReference type="KEGG" id="fll:EI427_00805"/>
<dbReference type="InterPro" id="IPR011006">
    <property type="entry name" value="CheY-like_superfamily"/>
</dbReference>
<keyword evidence="9" id="KW-1185">Reference proteome</keyword>
<dbReference type="Pfam" id="PF00072">
    <property type="entry name" value="Response_reg"/>
    <property type="match status" value="1"/>
</dbReference>
<dbReference type="InterPro" id="IPR058245">
    <property type="entry name" value="NreC/VraR/RcsB-like_REC"/>
</dbReference>
<dbReference type="SUPFAM" id="SSF52172">
    <property type="entry name" value="CheY-like"/>
    <property type="match status" value="1"/>
</dbReference>
<dbReference type="InterPro" id="IPR039420">
    <property type="entry name" value="WalR-like"/>
</dbReference>
<evidence type="ECO:0000259" key="6">
    <source>
        <dbReference type="PROSITE" id="PS50043"/>
    </source>
</evidence>
<dbReference type="SMART" id="SM00421">
    <property type="entry name" value="HTH_LUXR"/>
    <property type="match status" value="1"/>
</dbReference>